<feature type="chain" id="PRO_5004537876" evidence="1">
    <location>
        <begin position="21"/>
        <end position="75"/>
    </location>
</feature>
<dbReference type="PRINTS" id="PR00306">
    <property type="entry name" value="SERUMAMYLOID"/>
</dbReference>
<reference evidence="2" key="1">
    <citation type="journal article" date="2013" name="Toxicon">
        <title>Transcriptome analysis of venom glands from a single fishing spider Dolomedes mizhoanus.</title>
        <authorList>
            <person name="Jiang L."/>
            <person name="Liu C."/>
            <person name="Duan Z."/>
            <person name="Deng M."/>
            <person name="Tang X."/>
            <person name="Liang S."/>
        </authorList>
    </citation>
    <scope>NUCLEOTIDE SEQUENCE</scope>
    <source>
        <strain evidence="2">DM-430</strain>
    </source>
</reference>
<dbReference type="Gene3D" id="1.10.132.110">
    <property type="entry name" value="Serum amyloid A protein"/>
    <property type="match status" value="1"/>
</dbReference>
<organism evidence="2">
    <name type="scientific">Dolomedes mizhoanus</name>
    <dbReference type="NCBI Taxonomy" id="1366394"/>
    <lineage>
        <taxon>Eukaryota</taxon>
        <taxon>Metazoa</taxon>
        <taxon>Ecdysozoa</taxon>
        <taxon>Arthropoda</taxon>
        <taxon>Chelicerata</taxon>
        <taxon>Arachnida</taxon>
        <taxon>Araneae</taxon>
        <taxon>Araneomorphae</taxon>
        <taxon>Entelegynae</taxon>
        <taxon>Lycosoidea</taxon>
        <taxon>Pisauridae</taxon>
        <taxon>Dolomedes</taxon>
    </lineage>
</organism>
<dbReference type="GO" id="GO:0005576">
    <property type="term" value="C:extracellular region"/>
    <property type="evidence" value="ECO:0007669"/>
    <property type="project" value="InterPro"/>
</dbReference>
<dbReference type="EMBL" id="KC480152">
    <property type="protein sequence ID" value="AGR53515.1"/>
    <property type="molecule type" value="Genomic_DNA"/>
</dbReference>
<dbReference type="Pfam" id="PF00277">
    <property type="entry name" value="SAA"/>
    <property type="match status" value="1"/>
</dbReference>
<accession>S5MFJ8</accession>
<protein>
    <submittedName>
        <fullName evidence="2">Serum amyloid A protein</fullName>
    </submittedName>
</protein>
<feature type="signal peptide" evidence="1">
    <location>
        <begin position="1"/>
        <end position="20"/>
    </location>
</feature>
<name>S5MFJ8_9ARAC</name>
<sequence>MKAAVLLAFALLLLASPSFGQFDFAKQAFQGSRDMLKAYNEMREANYKGADKYFHARATSMPPTEVPEENGHQKS</sequence>
<dbReference type="InterPro" id="IPR000096">
    <property type="entry name" value="Serum_amyloid_A"/>
</dbReference>
<dbReference type="AlphaFoldDB" id="S5MFJ8"/>
<evidence type="ECO:0000256" key="1">
    <source>
        <dbReference type="SAM" id="SignalP"/>
    </source>
</evidence>
<evidence type="ECO:0000313" key="2">
    <source>
        <dbReference type="EMBL" id="AGR53515.1"/>
    </source>
</evidence>
<proteinExistence type="predicted"/>
<keyword evidence="1" id="KW-0732">Signal</keyword>